<evidence type="ECO:0000256" key="12">
    <source>
        <dbReference type="ARBA" id="ARBA00023136"/>
    </source>
</evidence>
<dbReference type="InterPro" id="IPR052348">
    <property type="entry name" value="Metallopeptidase_M50B"/>
</dbReference>
<dbReference type="Pfam" id="PF02163">
    <property type="entry name" value="Peptidase_M50"/>
    <property type="match status" value="1"/>
</dbReference>
<dbReference type="PANTHER" id="PTHR35864">
    <property type="entry name" value="ZINC METALLOPROTEASE MJ0611-RELATED"/>
    <property type="match status" value="1"/>
</dbReference>
<evidence type="ECO:0000256" key="1">
    <source>
        <dbReference type="ARBA" id="ARBA00001947"/>
    </source>
</evidence>
<dbReference type="OrthoDB" id="9800627at2"/>
<feature type="transmembrane region" description="Helical" evidence="13">
    <location>
        <begin position="168"/>
        <end position="186"/>
    </location>
</feature>
<feature type="domain" description="Peptidase M50" evidence="14">
    <location>
        <begin position="124"/>
        <end position="179"/>
    </location>
</feature>
<dbReference type="PANTHER" id="PTHR35864:SF1">
    <property type="entry name" value="ZINC METALLOPROTEASE YWHC-RELATED"/>
    <property type="match status" value="1"/>
</dbReference>
<dbReference type="EMBL" id="ADLT01000042">
    <property type="protein sequence ID" value="EHO62855.1"/>
    <property type="molecule type" value="Genomic_DNA"/>
</dbReference>
<evidence type="ECO:0000256" key="7">
    <source>
        <dbReference type="ARBA" id="ARBA00022723"/>
    </source>
</evidence>
<feature type="transmembrane region" description="Helical" evidence="13">
    <location>
        <begin position="125"/>
        <end position="147"/>
    </location>
</feature>
<feature type="transmembrane region" description="Helical" evidence="13">
    <location>
        <begin position="90"/>
        <end position="113"/>
    </location>
</feature>
<keyword evidence="12 13" id="KW-0472">Membrane</keyword>
<evidence type="ECO:0000256" key="9">
    <source>
        <dbReference type="ARBA" id="ARBA00022833"/>
    </source>
</evidence>
<dbReference type="CDD" id="cd06158">
    <property type="entry name" value="S2P-M50_like_1"/>
    <property type="match status" value="1"/>
</dbReference>
<dbReference type="InterPro" id="IPR008915">
    <property type="entry name" value="Peptidase_M50"/>
</dbReference>
<accession>H1D0T8</accession>
<keyword evidence="4" id="KW-1003">Cell membrane</keyword>
<keyword evidence="7" id="KW-0479">Metal-binding</keyword>
<keyword evidence="10 13" id="KW-1133">Transmembrane helix</keyword>
<name>H1D0T8_9FIRM</name>
<dbReference type="HOGENOM" id="CLU_086979_1_1_9"/>
<keyword evidence="11" id="KW-0482">Metalloprotease</keyword>
<feature type="transmembrane region" description="Helical" evidence="13">
    <location>
        <begin position="12"/>
        <end position="31"/>
    </location>
</feature>
<evidence type="ECO:0000256" key="3">
    <source>
        <dbReference type="ARBA" id="ARBA00007931"/>
    </source>
</evidence>
<dbReference type="eggNOG" id="COG1994">
    <property type="taxonomic scope" value="Bacteria"/>
</dbReference>
<evidence type="ECO:0000313" key="15">
    <source>
        <dbReference type="EMBL" id="EHO62855.1"/>
    </source>
</evidence>
<keyword evidence="9" id="KW-0862">Zinc</keyword>
<comment type="similarity">
    <text evidence="3">Belongs to the peptidase M50B family.</text>
</comment>
<dbReference type="RefSeq" id="WP_008859720.1">
    <property type="nucleotide sequence ID" value="NZ_JH591188.1"/>
</dbReference>
<evidence type="ECO:0000256" key="4">
    <source>
        <dbReference type="ARBA" id="ARBA00022475"/>
    </source>
</evidence>
<keyword evidence="8" id="KW-0378">Hydrolase</keyword>
<dbReference type="InterPro" id="IPR044537">
    <property type="entry name" value="Rip2-like"/>
</dbReference>
<feature type="transmembrane region" description="Helical" evidence="13">
    <location>
        <begin position="51"/>
        <end position="70"/>
    </location>
</feature>
<evidence type="ECO:0000256" key="2">
    <source>
        <dbReference type="ARBA" id="ARBA00004651"/>
    </source>
</evidence>
<protein>
    <recommendedName>
        <fullName evidence="14">Peptidase M50 domain-containing protein</fullName>
    </recommendedName>
</protein>
<evidence type="ECO:0000256" key="11">
    <source>
        <dbReference type="ARBA" id="ARBA00023049"/>
    </source>
</evidence>
<comment type="subcellular location">
    <subcellularLocation>
        <location evidence="2">Cell membrane</location>
        <topology evidence="2">Multi-pass membrane protein</topology>
    </subcellularLocation>
</comment>
<proteinExistence type="inferred from homology"/>
<dbReference type="GO" id="GO:0008237">
    <property type="term" value="F:metallopeptidase activity"/>
    <property type="evidence" value="ECO:0007669"/>
    <property type="project" value="UniProtKB-KW"/>
</dbReference>
<organism evidence="15 16">
    <name type="scientific">Dialister succinatiphilus YIT 11850</name>
    <dbReference type="NCBI Taxonomy" id="742743"/>
    <lineage>
        <taxon>Bacteria</taxon>
        <taxon>Bacillati</taxon>
        <taxon>Bacillota</taxon>
        <taxon>Negativicutes</taxon>
        <taxon>Veillonellales</taxon>
        <taxon>Veillonellaceae</taxon>
        <taxon>Dialister</taxon>
    </lineage>
</organism>
<dbReference type="AlphaFoldDB" id="H1D0T8"/>
<dbReference type="Proteomes" id="UP000003277">
    <property type="component" value="Unassembled WGS sequence"/>
</dbReference>
<keyword evidence="5" id="KW-0645">Protease</keyword>
<evidence type="ECO:0000313" key="16">
    <source>
        <dbReference type="Proteomes" id="UP000003277"/>
    </source>
</evidence>
<evidence type="ECO:0000256" key="6">
    <source>
        <dbReference type="ARBA" id="ARBA00022692"/>
    </source>
</evidence>
<dbReference type="GO" id="GO:0046872">
    <property type="term" value="F:metal ion binding"/>
    <property type="evidence" value="ECO:0007669"/>
    <property type="project" value="UniProtKB-KW"/>
</dbReference>
<keyword evidence="6 13" id="KW-0812">Transmembrane</keyword>
<dbReference type="PATRIC" id="fig|742743.3.peg.1247"/>
<evidence type="ECO:0000259" key="14">
    <source>
        <dbReference type="Pfam" id="PF02163"/>
    </source>
</evidence>
<keyword evidence="16" id="KW-1185">Reference proteome</keyword>
<dbReference type="GO" id="GO:0005886">
    <property type="term" value="C:plasma membrane"/>
    <property type="evidence" value="ECO:0007669"/>
    <property type="project" value="UniProtKB-SubCell"/>
</dbReference>
<evidence type="ECO:0000256" key="13">
    <source>
        <dbReference type="SAM" id="Phobius"/>
    </source>
</evidence>
<gene>
    <name evidence="15" type="ORF">HMPREF9453_01226</name>
</gene>
<reference evidence="15 16" key="1">
    <citation type="submission" date="2011-11" db="EMBL/GenBank/DDBJ databases">
        <title>The Genome Sequence of Dialister succinatiphilus YIT 11850.</title>
        <authorList>
            <consortium name="The Broad Institute Genome Sequencing Platform"/>
            <person name="Earl A."/>
            <person name="Ward D."/>
            <person name="Feldgarden M."/>
            <person name="Gevers D."/>
            <person name="Morotomi M."/>
            <person name="Young S.K."/>
            <person name="Zeng Q."/>
            <person name="Gargeya S."/>
            <person name="Fitzgerald M."/>
            <person name="Haas B."/>
            <person name="Abouelleil A."/>
            <person name="Alvarado L."/>
            <person name="Arachchi H.M."/>
            <person name="Berlin A."/>
            <person name="Brown A."/>
            <person name="Chapman S.B."/>
            <person name="Dunbar C."/>
            <person name="Gearin G."/>
            <person name="Goldberg J."/>
            <person name="Griggs A."/>
            <person name="Gujja S."/>
            <person name="Heiman D."/>
            <person name="Howarth C."/>
            <person name="Lui A."/>
            <person name="MacDonald P.J.P."/>
            <person name="Montmayeur A."/>
            <person name="Murphy C."/>
            <person name="Neiman D."/>
            <person name="Pearson M."/>
            <person name="Priest M."/>
            <person name="Roberts A."/>
            <person name="Saif S."/>
            <person name="Shea T."/>
            <person name="Sisk P."/>
            <person name="Stolte C."/>
            <person name="Sykes S."/>
            <person name="Wortman J."/>
            <person name="Nusbaum C."/>
            <person name="Birren B."/>
        </authorList>
    </citation>
    <scope>NUCLEOTIDE SEQUENCE [LARGE SCALE GENOMIC DNA]</scope>
    <source>
        <strain evidence="15 16">YIT 11850</strain>
    </source>
</reference>
<comment type="caution">
    <text evidence="15">The sequence shown here is derived from an EMBL/GenBank/DDBJ whole genome shotgun (WGS) entry which is preliminary data.</text>
</comment>
<comment type="cofactor">
    <cofactor evidence="1">
        <name>Zn(2+)</name>
        <dbReference type="ChEBI" id="CHEBI:29105"/>
    </cofactor>
</comment>
<sequence length="209" mass="23373">MFDFLDISTLIYRVPALLIALSFHEYAHAAVSDALGDPTPSLDGRLTINPLAHLDVLGTILLVLCGFGWAKPVMINPRYYKNYRSGLLKVSFAGPGMNLFLGFLSILLSAILLKLGMLSRESALFLNWIMMYNVWFAFFNLIPVPPLDGSKILSMFLPGELSFKYENFNAQYGFVLLMVVVFSGLINRIINPLANLFISLASYVVYLVF</sequence>
<dbReference type="GO" id="GO:0006508">
    <property type="term" value="P:proteolysis"/>
    <property type="evidence" value="ECO:0007669"/>
    <property type="project" value="UniProtKB-KW"/>
</dbReference>
<evidence type="ECO:0000256" key="5">
    <source>
        <dbReference type="ARBA" id="ARBA00022670"/>
    </source>
</evidence>
<evidence type="ECO:0000256" key="10">
    <source>
        <dbReference type="ARBA" id="ARBA00022989"/>
    </source>
</evidence>
<evidence type="ECO:0000256" key="8">
    <source>
        <dbReference type="ARBA" id="ARBA00022801"/>
    </source>
</evidence>